<protein>
    <submittedName>
        <fullName evidence="1">Uncharacterized protein</fullName>
    </submittedName>
</protein>
<feature type="non-terminal residue" evidence="1">
    <location>
        <position position="1"/>
    </location>
</feature>
<dbReference type="AlphaFoldDB" id="A0AAE1UF02"/>
<evidence type="ECO:0000313" key="2">
    <source>
        <dbReference type="Proteomes" id="UP001292094"/>
    </source>
</evidence>
<sequence>RERTKGDSLVTLVVWWTLELEVVVLLGNYRSQLVERVYQWRLLRRGTNWIGDGVAGEIP</sequence>
<name>A0AAE1UF02_9EUCA</name>
<organism evidence="1 2">
    <name type="scientific">Petrolisthes manimaculis</name>
    <dbReference type="NCBI Taxonomy" id="1843537"/>
    <lineage>
        <taxon>Eukaryota</taxon>
        <taxon>Metazoa</taxon>
        <taxon>Ecdysozoa</taxon>
        <taxon>Arthropoda</taxon>
        <taxon>Crustacea</taxon>
        <taxon>Multicrustacea</taxon>
        <taxon>Malacostraca</taxon>
        <taxon>Eumalacostraca</taxon>
        <taxon>Eucarida</taxon>
        <taxon>Decapoda</taxon>
        <taxon>Pleocyemata</taxon>
        <taxon>Anomura</taxon>
        <taxon>Galatheoidea</taxon>
        <taxon>Porcellanidae</taxon>
        <taxon>Petrolisthes</taxon>
    </lineage>
</organism>
<gene>
    <name evidence="1" type="ORF">Pmani_007285</name>
</gene>
<evidence type="ECO:0000313" key="1">
    <source>
        <dbReference type="EMBL" id="KAK4321933.1"/>
    </source>
</evidence>
<dbReference type="Proteomes" id="UP001292094">
    <property type="component" value="Unassembled WGS sequence"/>
</dbReference>
<accession>A0AAE1UF02</accession>
<dbReference type="EMBL" id="JAWZYT010000552">
    <property type="protein sequence ID" value="KAK4321933.1"/>
    <property type="molecule type" value="Genomic_DNA"/>
</dbReference>
<proteinExistence type="predicted"/>
<reference evidence="1" key="1">
    <citation type="submission" date="2023-11" db="EMBL/GenBank/DDBJ databases">
        <title>Genome assemblies of two species of porcelain crab, Petrolisthes cinctipes and Petrolisthes manimaculis (Anomura: Porcellanidae).</title>
        <authorList>
            <person name="Angst P."/>
        </authorList>
    </citation>
    <scope>NUCLEOTIDE SEQUENCE</scope>
    <source>
        <strain evidence="1">PB745_02</strain>
        <tissue evidence="1">Gill</tissue>
    </source>
</reference>
<comment type="caution">
    <text evidence="1">The sequence shown here is derived from an EMBL/GenBank/DDBJ whole genome shotgun (WGS) entry which is preliminary data.</text>
</comment>
<keyword evidence="2" id="KW-1185">Reference proteome</keyword>